<keyword evidence="3" id="KW-0472">Membrane</keyword>
<feature type="region of interest" description="Disordered" evidence="2">
    <location>
        <begin position="152"/>
        <end position="196"/>
    </location>
</feature>
<feature type="chain" id="PRO_5046448779" description="FimV N-terminal domain-containing protein" evidence="4">
    <location>
        <begin position="24"/>
        <end position="619"/>
    </location>
</feature>
<keyword evidence="1" id="KW-0175">Coiled coil</keyword>
<evidence type="ECO:0000256" key="4">
    <source>
        <dbReference type="SAM" id="SignalP"/>
    </source>
</evidence>
<keyword evidence="4" id="KW-0732">Signal</keyword>
<feature type="transmembrane region" description="Helical" evidence="3">
    <location>
        <begin position="299"/>
        <end position="320"/>
    </location>
</feature>
<dbReference type="InterPro" id="IPR057840">
    <property type="entry name" value="FimV_N"/>
</dbReference>
<dbReference type="Proteomes" id="UP001303946">
    <property type="component" value="Chromosome"/>
</dbReference>
<feature type="signal peptide" evidence="4">
    <location>
        <begin position="1"/>
        <end position="23"/>
    </location>
</feature>
<feature type="compositionally biased region" description="Low complexity" evidence="2">
    <location>
        <begin position="573"/>
        <end position="584"/>
    </location>
</feature>
<accession>A0ABZ0D0P6</accession>
<feature type="compositionally biased region" description="Low complexity" evidence="2">
    <location>
        <begin position="155"/>
        <end position="169"/>
    </location>
</feature>
<dbReference type="EMBL" id="CP136336">
    <property type="protein sequence ID" value="WOB10742.1"/>
    <property type="molecule type" value="Genomic_DNA"/>
</dbReference>
<evidence type="ECO:0000256" key="1">
    <source>
        <dbReference type="SAM" id="Coils"/>
    </source>
</evidence>
<evidence type="ECO:0000313" key="7">
    <source>
        <dbReference type="Proteomes" id="UP001303946"/>
    </source>
</evidence>
<evidence type="ECO:0000256" key="3">
    <source>
        <dbReference type="SAM" id="Phobius"/>
    </source>
</evidence>
<feature type="compositionally biased region" description="Low complexity" evidence="2">
    <location>
        <begin position="355"/>
        <end position="365"/>
    </location>
</feature>
<sequence length="619" mass="66983">MQRFVTSLALSLALGLGTDAATALGLGKVGTTAALGQQLNFTIGLRLDAGETIESRCVKAEVSFGDRVLPDNVVRTRLETATTTGERRIRVTTTLAVDEPVVAVHLQLGCPSSLSRNFTLLADPPGSVAVASPSQDRWEADRAETAVSPVLSAVPPAAQAPTPATTAPRTRPRRAETQGTPSPDAAEADATNRHRAKVPVAKPRGPVLRLDPVEADALILPQLQMETRLSLSPEGAASGATPRYVDPEVARRREELERLKAMETALQKLRVDGEATQKSLEQMQARVREAEAGRYANPLVYLLVFLCLLLTGAVVAMWWLRRRDRAAAAWWAEQPGAAGAAPSVLDDGLDDPTKAPSVSGVVSAPSPLPASAPPAQSVPPAPAPAAPVRALEPDAAVEPRRPMSAEELIDLEQQAEFFVVLGQDEAAIDLLMGHVRSTGGVSPLPYLKLLEIYRRRGEREPYDRIRERFNRRFNAYAPEWDVDPEAGLNLEGYPEVMQRLQDAWSRPSQAMELLDTALFRRDAGPTFDVPAYRELLFLYSTARDLAERAVDVEGVDLLLPIGDQAVSTVTSVPASPEAAEPPASFSLDLDVSSDRPPLTLDDLDFKDEFKNDIKKQSDR</sequence>
<gene>
    <name evidence="6" type="ORF">RXV79_11960</name>
</gene>
<feature type="region of interest" description="Disordered" evidence="2">
    <location>
        <begin position="341"/>
        <end position="387"/>
    </location>
</feature>
<evidence type="ECO:0000313" key="6">
    <source>
        <dbReference type="EMBL" id="WOB10742.1"/>
    </source>
</evidence>
<feature type="coiled-coil region" evidence="1">
    <location>
        <begin position="252"/>
        <end position="286"/>
    </location>
</feature>
<feature type="domain" description="FimV N-terminal" evidence="5">
    <location>
        <begin position="24"/>
        <end position="125"/>
    </location>
</feature>
<protein>
    <recommendedName>
        <fullName evidence="5">FimV N-terminal domain-containing protein</fullName>
    </recommendedName>
</protein>
<evidence type="ECO:0000259" key="5">
    <source>
        <dbReference type="Pfam" id="PF25800"/>
    </source>
</evidence>
<keyword evidence="7" id="KW-1185">Reference proteome</keyword>
<feature type="compositionally biased region" description="Pro residues" evidence="2">
    <location>
        <begin position="366"/>
        <end position="385"/>
    </location>
</feature>
<name>A0ABZ0D0P6_9BURK</name>
<organism evidence="6 7">
    <name type="scientific">Piscinibacter gummiphilus</name>
    <dbReference type="NCBI Taxonomy" id="946333"/>
    <lineage>
        <taxon>Bacteria</taxon>
        <taxon>Pseudomonadati</taxon>
        <taxon>Pseudomonadota</taxon>
        <taxon>Betaproteobacteria</taxon>
        <taxon>Burkholderiales</taxon>
        <taxon>Sphaerotilaceae</taxon>
        <taxon>Piscinibacter</taxon>
    </lineage>
</organism>
<keyword evidence="3" id="KW-1133">Transmembrane helix</keyword>
<evidence type="ECO:0000256" key="2">
    <source>
        <dbReference type="SAM" id="MobiDB-lite"/>
    </source>
</evidence>
<proteinExistence type="predicted"/>
<reference evidence="6 7" key="1">
    <citation type="submission" date="2023-10" db="EMBL/GenBank/DDBJ databases">
        <title>Bacteria for the degradation of biodegradable plastic PBAT(Polybutylene adipate terephthalate).</title>
        <authorList>
            <person name="Weon H.-Y."/>
            <person name="Yeon J."/>
        </authorList>
    </citation>
    <scope>NUCLEOTIDE SEQUENCE [LARGE SCALE GENOMIC DNA]</scope>
    <source>
        <strain evidence="6 7">SBD 7-3</strain>
    </source>
</reference>
<dbReference type="Pfam" id="PF25800">
    <property type="entry name" value="FimV_N"/>
    <property type="match status" value="1"/>
</dbReference>
<feature type="region of interest" description="Disordered" evidence="2">
    <location>
        <begin position="572"/>
        <end position="592"/>
    </location>
</feature>
<keyword evidence="3" id="KW-0812">Transmembrane</keyword>
<dbReference type="RefSeq" id="WP_316703634.1">
    <property type="nucleotide sequence ID" value="NZ_CP136336.1"/>
</dbReference>